<feature type="compositionally biased region" description="Basic and acidic residues" evidence="1">
    <location>
        <begin position="172"/>
        <end position="188"/>
    </location>
</feature>
<dbReference type="AlphaFoldDB" id="A0A8E5HVB9"/>
<gene>
    <name evidence="2" type="ORF">UV8b_06224</name>
</gene>
<feature type="compositionally biased region" description="Low complexity" evidence="1">
    <location>
        <begin position="400"/>
        <end position="409"/>
    </location>
</feature>
<feature type="compositionally biased region" description="Low complexity" evidence="1">
    <location>
        <begin position="492"/>
        <end position="505"/>
    </location>
</feature>
<feature type="region of interest" description="Disordered" evidence="1">
    <location>
        <begin position="148"/>
        <end position="191"/>
    </location>
</feature>
<evidence type="ECO:0000313" key="2">
    <source>
        <dbReference type="EMBL" id="QUC21983.1"/>
    </source>
</evidence>
<feature type="region of interest" description="Disordered" evidence="1">
    <location>
        <begin position="326"/>
        <end position="362"/>
    </location>
</feature>
<feature type="compositionally biased region" description="Basic and acidic residues" evidence="1">
    <location>
        <begin position="846"/>
        <end position="855"/>
    </location>
</feature>
<reference evidence="2" key="1">
    <citation type="submission" date="2020-03" db="EMBL/GenBank/DDBJ databases">
        <title>A mixture of massive structural variations and highly conserved coding sequences in Ustilaginoidea virens genome.</title>
        <authorList>
            <person name="Zhang K."/>
            <person name="Zhao Z."/>
            <person name="Zhang Z."/>
            <person name="Li Y."/>
            <person name="Hsiang T."/>
            <person name="Sun W."/>
        </authorList>
    </citation>
    <scope>NUCLEOTIDE SEQUENCE</scope>
    <source>
        <strain evidence="2">UV-8b</strain>
    </source>
</reference>
<feature type="region of interest" description="Disordered" evidence="1">
    <location>
        <begin position="376"/>
        <end position="424"/>
    </location>
</feature>
<sequence length="909" mass="97792">MARFSLSRPSRRKQDDFTPQIFAQRMSKAHKVLGSAPLSIDVAGGWQRAPSSPISDDDASASIAATHAKPGLRTHDCKSPEAFASHQERWREVSYTTPQALPLDELDSTSPSTVVRTDMTNPLRKSRSSSTIRSWYSKPKPVLSLQTCSSATARGQPPRVPLEVSSAQQDASESRRKPARPELSREDALGQSPSIVSGLDYMLTCPSTTSLASRFSASSHESRKLQKRRTKGGLSAVEPCQHGLSGRMNSGEECSRDLPSLYDHYEQMAMRQVMRQSSTPTLRMDREGASLLSNVTEAAYEDDAGEQGRGDDLRCAVAKTPMRAAMMKPDEGTSSPGDHARSVSSPYTTTSKASKSTHRSLRSSDLLQTSVLMLSSDSEDDDAEAAALGPQRPAPMPAATTKTKTTKTTSPSHVRSPGPAHGSIRFKQVGFSKASDQTASRPSKLTKCTIFATPPSTHMANPNPRGDQVNPGAGAGQRSGGSRANQRQAANSCRSSVTSDYSTSSGTPWLEDLEYDIREARAVTMLPTSRPADVNIQGRDNEPSTAIDNASSRLARHRASSADQLTPPLSPNSVNFHIRSARSSVDGPGSDCRLMAVTHEEEMLLSALRHRQQAMRRPSMPQISEKEDKVEKFVEDGVGRENGTRLSAASRTSAGSRDSCSDYGDGKGHRSKGSQTTMTGSTFDDDFPITPSPHHPRDEQYKQVETGPCKAAVAPIQTKGIAPGRDVASLSPAGPPPTLSLPALPKLKKPRKRPSRDAVGTQQDVPLYLDDEEPSPDMDDIRHWESATSPVLGPASRGSSPATTWQAHGAARRISKGSESAAHPDSPASLHPHSSAWSHLPKRTRIRGEEQSPRLEEDDTPRPDSPVSPVAIEAAQTGRTGGISMARLSAVGPGTPSRNGRLGWWGDDD</sequence>
<feature type="region of interest" description="Disordered" evidence="1">
    <location>
        <begin position="452"/>
        <end position="505"/>
    </location>
</feature>
<feature type="compositionally biased region" description="Polar residues" evidence="1">
    <location>
        <begin position="673"/>
        <end position="682"/>
    </location>
</feature>
<name>A0A8E5HVB9_USTVR</name>
<feature type="compositionally biased region" description="Polar residues" evidence="1">
    <location>
        <begin position="797"/>
        <end position="806"/>
    </location>
</feature>
<feature type="compositionally biased region" description="Acidic residues" evidence="1">
    <location>
        <begin position="769"/>
        <end position="778"/>
    </location>
</feature>
<feature type="region of interest" description="Disordered" evidence="1">
    <location>
        <begin position="212"/>
        <end position="253"/>
    </location>
</feature>
<keyword evidence="3" id="KW-1185">Reference proteome</keyword>
<dbReference type="Proteomes" id="UP000027002">
    <property type="component" value="Chromosome 5"/>
</dbReference>
<evidence type="ECO:0000256" key="1">
    <source>
        <dbReference type="SAM" id="MobiDB-lite"/>
    </source>
</evidence>
<dbReference type="GeneID" id="66067001"/>
<dbReference type="KEGG" id="uvi:66067001"/>
<feature type="compositionally biased region" description="Polar residues" evidence="1">
    <location>
        <begin position="332"/>
        <end position="354"/>
    </location>
</feature>
<feature type="compositionally biased region" description="Polar residues" evidence="1">
    <location>
        <begin position="108"/>
        <end position="120"/>
    </location>
</feature>
<dbReference type="RefSeq" id="XP_042999656.1">
    <property type="nucleotide sequence ID" value="XM_043143721.1"/>
</dbReference>
<protein>
    <submittedName>
        <fullName evidence="2">Uncharacterized protein</fullName>
    </submittedName>
</protein>
<dbReference type="OrthoDB" id="5244050at2759"/>
<organism evidence="2 3">
    <name type="scientific">Ustilaginoidea virens</name>
    <name type="common">Rice false smut fungus</name>
    <name type="synonym">Villosiclava virens</name>
    <dbReference type="NCBI Taxonomy" id="1159556"/>
    <lineage>
        <taxon>Eukaryota</taxon>
        <taxon>Fungi</taxon>
        <taxon>Dikarya</taxon>
        <taxon>Ascomycota</taxon>
        <taxon>Pezizomycotina</taxon>
        <taxon>Sordariomycetes</taxon>
        <taxon>Hypocreomycetidae</taxon>
        <taxon>Hypocreales</taxon>
        <taxon>Clavicipitaceae</taxon>
        <taxon>Ustilaginoidea</taxon>
    </lineage>
</organism>
<evidence type="ECO:0000313" key="3">
    <source>
        <dbReference type="Proteomes" id="UP000027002"/>
    </source>
</evidence>
<feature type="region of interest" description="Disordered" evidence="1">
    <location>
        <begin position="635"/>
        <end position="909"/>
    </location>
</feature>
<dbReference type="EMBL" id="CP072757">
    <property type="protein sequence ID" value="QUC21983.1"/>
    <property type="molecule type" value="Genomic_DNA"/>
</dbReference>
<accession>A0A8E5HVB9</accession>
<feature type="compositionally biased region" description="Polar residues" evidence="1">
    <location>
        <begin position="644"/>
        <end position="658"/>
    </location>
</feature>
<proteinExistence type="predicted"/>
<feature type="region of interest" description="Disordered" evidence="1">
    <location>
        <begin position="101"/>
        <end position="132"/>
    </location>
</feature>